<reference evidence="1 2" key="1">
    <citation type="submission" date="2019-09" db="EMBL/GenBank/DDBJ databases">
        <title>Polymorphobacter sp. isolated from a lake in China.</title>
        <authorList>
            <person name="Liu Z."/>
        </authorList>
    </citation>
    <scope>NUCLEOTIDE SEQUENCE [LARGE SCALE GENOMIC DNA]</scope>
    <source>
        <strain evidence="1 2">D40P</strain>
    </source>
</reference>
<comment type="caution">
    <text evidence="1">The sequence shown here is derived from an EMBL/GenBank/DDBJ whole genome shotgun (WGS) entry which is preliminary data.</text>
</comment>
<dbReference type="SUPFAM" id="SSF53335">
    <property type="entry name" value="S-adenosyl-L-methionine-dependent methyltransferases"/>
    <property type="match status" value="1"/>
</dbReference>
<dbReference type="OrthoDB" id="9810247at2"/>
<dbReference type="InterPro" id="IPR029063">
    <property type="entry name" value="SAM-dependent_MTases_sf"/>
</dbReference>
<gene>
    <name evidence="1" type="ORF">F3168_11840</name>
</gene>
<dbReference type="EMBL" id="WIOL01000004">
    <property type="protein sequence ID" value="MQT17949.1"/>
    <property type="molecule type" value="Genomic_DNA"/>
</dbReference>
<protein>
    <submittedName>
        <fullName evidence="1">Methyltransferase</fullName>
    </submittedName>
</protein>
<evidence type="ECO:0000313" key="1">
    <source>
        <dbReference type="EMBL" id="MQT17949.1"/>
    </source>
</evidence>
<evidence type="ECO:0000313" key="2">
    <source>
        <dbReference type="Proteomes" id="UP000481327"/>
    </source>
</evidence>
<name>A0A7C9GWF2_9SPHN</name>
<keyword evidence="2" id="KW-1185">Reference proteome</keyword>
<dbReference type="Pfam" id="PF13489">
    <property type="entry name" value="Methyltransf_23"/>
    <property type="match status" value="1"/>
</dbReference>
<dbReference type="GO" id="GO:0008168">
    <property type="term" value="F:methyltransferase activity"/>
    <property type="evidence" value="ECO:0007669"/>
    <property type="project" value="UniProtKB-KW"/>
</dbReference>
<accession>A0A7C9GWF2</accession>
<dbReference type="Proteomes" id="UP000481327">
    <property type="component" value="Unassembled WGS sequence"/>
</dbReference>
<keyword evidence="1" id="KW-0489">Methyltransferase</keyword>
<proteinExistence type="predicted"/>
<dbReference type="Gene3D" id="3.40.50.150">
    <property type="entry name" value="Vaccinia Virus protein VP39"/>
    <property type="match status" value="1"/>
</dbReference>
<dbReference type="AlphaFoldDB" id="A0A7C9GWF2"/>
<keyword evidence="1" id="KW-0808">Transferase</keyword>
<dbReference type="GO" id="GO:0032259">
    <property type="term" value="P:methylation"/>
    <property type="evidence" value="ECO:0007669"/>
    <property type="project" value="UniProtKB-KW"/>
</dbReference>
<organism evidence="1 2">
    <name type="scientific">Sandarakinorhabdus fusca</name>
    <dbReference type="NCBI Taxonomy" id="1439888"/>
    <lineage>
        <taxon>Bacteria</taxon>
        <taxon>Pseudomonadati</taxon>
        <taxon>Pseudomonadota</taxon>
        <taxon>Alphaproteobacteria</taxon>
        <taxon>Sphingomonadales</taxon>
        <taxon>Sphingosinicellaceae</taxon>
        <taxon>Sandarakinorhabdus</taxon>
    </lineage>
</organism>
<sequence>MDLKEEHLLGQMVKTHWYYKAKLAALMATIRDAPPKQILDVGAGSGYFSKALLEQADGLSALCVDCGYADDRDESIAGKPVAFRKTICASDADLVLMMDVIEHVEDDVALVAEYVGKVRSGTNFIVTVPAFMWLWSGHDVFLEHYRRYTLAQLTGVLRAAGLVVDAGQYFYASVLPLVVGVRAGKRLAGGMRHPESDMRTYSAAVNSLLYAVCRLEVAIMRYNRLAGTSVLVRAHKP</sequence>